<reference evidence="16 17" key="1">
    <citation type="submission" date="2017-01" db="EMBL/GenBank/DDBJ databases">
        <authorList>
            <person name="Erauso G."/>
        </authorList>
    </citation>
    <scope>NUCLEOTIDE SEQUENCE [LARGE SCALE GENOMIC DNA]</scope>
    <source>
        <strain evidence="16">MESINF1</strain>
    </source>
</reference>
<keyword evidence="10 12" id="KW-0238">DNA-binding</keyword>
<dbReference type="AlphaFoldDB" id="A0A7Z7PSE2"/>
<keyword evidence="2 12" id="KW-0639">Primosome</keyword>
<dbReference type="GO" id="GO:0005737">
    <property type="term" value="C:cytoplasm"/>
    <property type="evidence" value="ECO:0007669"/>
    <property type="project" value="TreeGrafter"/>
</dbReference>
<evidence type="ECO:0000256" key="12">
    <source>
        <dbReference type="HAMAP-Rule" id="MF_00974"/>
    </source>
</evidence>
<dbReference type="PANTHER" id="PTHR30313">
    <property type="entry name" value="DNA PRIMASE"/>
    <property type="match status" value="1"/>
</dbReference>
<dbReference type="Pfam" id="PF01807">
    <property type="entry name" value="Zn_ribbon_DnaG"/>
    <property type="match status" value="1"/>
</dbReference>
<dbReference type="InterPro" id="IPR013264">
    <property type="entry name" value="DNAG_N"/>
</dbReference>
<feature type="zinc finger region" description="CHC2-type" evidence="12 14">
    <location>
        <begin position="37"/>
        <end position="61"/>
    </location>
</feature>
<comment type="subunit">
    <text evidence="12">Monomer. Interacts with DnaB.</text>
</comment>
<dbReference type="GO" id="GO:0003677">
    <property type="term" value="F:DNA binding"/>
    <property type="evidence" value="ECO:0007669"/>
    <property type="project" value="UniProtKB-KW"/>
</dbReference>
<dbReference type="Proteomes" id="UP000250796">
    <property type="component" value="Chromosome MESINF"/>
</dbReference>
<dbReference type="InterPro" id="IPR034151">
    <property type="entry name" value="TOPRIM_DnaG_bac"/>
</dbReference>
<keyword evidence="3 12" id="KW-0808">Transferase</keyword>
<keyword evidence="8 12" id="KW-0862">Zinc</keyword>
<dbReference type="KEGG" id="minf:MESINF_2298"/>
<comment type="function">
    <text evidence="12 13">RNA polymerase that catalyzes the synthesis of short RNA molecules used as primers for DNA polymerase during DNA replication.</text>
</comment>
<dbReference type="InterPro" id="IPR030846">
    <property type="entry name" value="DnaG_bac"/>
</dbReference>
<dbReference type="Gene3D" id="3.90.580.10">
    <property type="entry name" value="Zinc finger, CHC2-type domain"/>
    <property type="match status" value="1"/>
</dbReference>
<proteinExistence type="inferred from homology"/>
<evidence type="ECO:0000256" key="11">
    <source>
        <dbReference type="ARBA" id="ARBA00023163"/>
    </source>
</evidence>
<dbReference type="Gene3D" id="3.40.1360.10">
    <property type="match status" value="1"/>
</dbReference>
<gene>
    <name evidence="12" type="primary">dnaG</name>
    <name evidence="16" type="ORF">MESINF_2298</name>
</gene>
<dbReference type="CDD" id="cd03364">
    <property type="entry name" value="TOPRIM_DnaG_primases"/>
    <property type="match status" value="1"/>
</dbReference>
<dbReference type="SMART" id="SM00493">
    <property type="entry name" value="TOPRIM"/>
    <property type="match status" value="1"/>
</dbReference>
<dbReference type="InterPro" id="IPR036977">
    <property type="entry name" value="DNA_primase_Znf_CHC2"/>
</dbReference>
<dbReference type="InterPro" id="IPR050219">
    <property type="entry name" value="DnaG_primase"/>
</dbReference>
<dbReference type="GO" id="GO:0008270">
    <property type="term" value="F:zinc ion binding"/>
    <property type="evidence" value="ECO:0007669"/>
    <property type="project" value="UniProtKB-UniRule"/>
</dbReference>
<evidence type="ECO:0000256" key="5">
    <source>
        <dbReference type="ARBA" id="ARBA00022705"/>
    </source>
</evidence>
<organism evidence="16 17">
    <name type="scientific">Mesotoga infera</name>
    <dbReference type="NCBI Taxonomy" id="1236046"/>
    <lineage>
        <taxon>Bacteria</taxon>
        <taxon>Thermotogati</taxon>
        <taxon>Thermotogota</taxon>
        <taxon>Thermotogae</taxon>
        <taxon>Kosmotogales</taxon>
        <taxon>Kosmotogaceae</taxon>
        <taxon>Mesotoga</taxon>
    </lineage>
</organism>
<dbReference type="InterPro" id="IPR006295">
    <property type="entry name" value="DNA_primase_DnaG"/>
</dbReference>
<comment type="domain">
    <text evidence="12">Contains an N-terminal zinc-binding domain, a central core domain that contains the primase activity, and a C-terminal DnaB-binding domain.</text>
</comment>
<dbReference type="GO" id="GO:1990077">
    <property type="term" value="C:primosome complex"/>
    <property type="evidence" value="ECO:0007669"/>
    <property type="project" value="UniProtKB-KW"/>
</dbReference>
<evidence type="ECO:0000256" key="7">
    <source>
        <dbReference type="ARBA" id="ARBA00022771"/>
    </source>
</evidence>
<evidence type="ECO:0000256" key="1">
    <source>
        <dbReference type="ARBA" id="ARBA00022478"/>
    </source>
</evidence>
<evidence type="ECO:0000259" key="15">
    <source>
        <dbReference type="PROSITE" id="PS50880"/>
    </source>
</evidence>
<dbReference type="EC" id="2.7.7.101" evidence="12"/>
<evidence type="ECO:0000256" key="13">
    <source>
        <dbReference type="PIRNR" id="PIRNR002811"/>
    </source>
</evidence>
<dbReference type="HAMAP" id="MF_00974">
    <property type="entry name" value="DNA_primase_DnaG"/>
    <property type="match status" value="1"/>
</dbReference>
<keyword evidence="1 12" id="KW-0240">DNA-directed RNA polymerase</keyword>
<dbReference type="Pfam" id="PF13155">
    <property type="entry name" value="Toprim_2"/>
    <property type="match status" value="1"/>
</dbReference>
<keyword evidence="6 12" id="KW-0479">Metal-binding</keyword>
<feature type="domain" description="Toprim" evidence="15">
    <location>
        <begin position="250"/>
        <end position="329"/>
    </location>
</feature>
<evidence type="ECO:0000313" key="16">
    <source>
        <dbReference type="EMBL" id="SSC13738.1"/>
    </source>
</evidence>
<dbReference type="InterPro" id="IPR037068">
    <property type="entry name" value="DNA_primase_core_N_sf"/>
</dbReference>
<dbReference type="GO" id="GO:0003899">
    <property type="term" value="F:DNA-directed RNA polymerase activity"/>
    <property type="evidence" value="ECO:0007669"/>
    <property type="project" value="UniProtKB-UniRule"/>
</dbReference>
<dbReference type="FunFam" id="3.90.580.10:FF:000001">
    <property type="entry name" value="DNA primase"/>
    <property type="match status" value="1"/>
</dbReference>
<dbReference type="Gene3D" id="3.90.980.10">
    <property type="entry name" value="DNA primase, catalytic core, N-terminal domain"/>
    <property type="match status" value="1"/>
</dbReference>
<dbReference type="PIRSF" id="PIRSF002811">
    <property type="entry name" value="DnaG"/>
    <property type="match status" value="1"/>
</dbReference>
<keyword evidence="11 12" id="KW-0804">Transcription</keyword>
<dbReference type="NCBIfam" id="TIGR01391">
    <property type="entry name" value="dnaG"/>
    <property type="match status" value="1"/>
</dbReference>
<dbReference type="GO" id="GO:0000428">
    <property type="term" value="C:DNA-directed RNA polymerase complex"/>
    <property type="evidence" value="ECO:0007669"/>
    <property type="project" value="UniProtKB-KW"/>
</dbReference>
<dbReference type="PANTHER" id="PTHR30313:SF2">
    <property type="entry name" value="DNA PRIMASE"/>
    <property type="match status" value="1"/>
</dbReference>
<keyword evidence="5 12" id="KW-0235">DNA replication</keyword>
<dbReference type="Pfam" id="PF08275">
    <property type="entry name" value="DNAG_N"/>
    <property type="match status" value="1"/>
</dbReference>
<dbReference type="PROSITE" id="PS50880">
    <property type="entry name" value="TOPRIM"/>
    <property type="match status" value="1"/>
</dbReference>
<name>A0A7Z7PSE2_9BACT</name>
<evidence type="ECO:0000256" key="6">
    <source>
        <dbReference type="ARBA" id="ARBA00022723"/>
    </source>
</evidence>
<evidence type="ECO:0000256" key="14">
    <source>
        <dbReference type="PIRSR" id="PIRSR002811-1"/>
    </source>
</evidence>
<evidence type="ECO:0000313" key="17">
    <source>
        <dbReference type="Proteomes" id="UP000250796"/>
    </source>
</evidence>
<comment type="catalytic activity">
    <reaction evidence="12">
        <text>ssDNA + n NTP = ssDNA/pppN(pN)n-1 hybrid + (n-1) diphosphate.</text>
        <dbReference type="EC" id="2.7.7.101"/>
    </reaction>
</comment>
<evidence type="ECO:0000256" key="8">
    <source>
        <dbReference type="ARBA" id="ARBA00022833"/>
    </source>
</evidence>
<accession>A0A7Z7PSE2</accession>
<dbReference type="RefSeq" id="WP_169699852.1">
    <property type="nucleotide sequence ID" value="NZ_LS974202.1"/>
</dbReference>
<dbReference type="GO" id="GO:0006269">
    <property type="term" value="P:DNA replication, synthesis of primer"/>
    <property type="evidence" value="ECO:0007669"/>
    <property type="project" value="UniProtKB-UniRule"/>
</dbReference>
<evidence type="ECO:0000256" key="9">
    <source>
        <dbReference type="ARBA" id="ARBA00022842"/>
    </source>
</evidence>
<dbReference type="SUPFAM" id="SSF57783">
    <property type="entry name" value="Zinc beta-ribbon"/>
    <property type="match status" value="1"/>
</dbReference>
<comment type="cofactor">
    <cofactor evidence="12 13 14">
        <name>Zn(2+)</name>
        <dbReference type="ChEBI" id="CHEBI:29105"/>
    </cofactor>
    <text evidence="12 13 14">Binds 1 zinc ion per monomer.</text>
</comment>
<dbReference type="EMBL" id="LS974202">
    <property type="protein sequence ID" value="SSC13738.1"/>
    <property type="molecule type" value="Genomic_DNA"/>
</dbReference>
<keyword evidence="9" id="KW-0460">Magnesium</keyword>
<dbReference type="InterPro" id="IPR002694">
    <property type="entry name" value="Znf_CHC2"/>
</dbReference>
<keyword evidence="7 12" id="KW-0863">Zinc-finger</keyword>
<dbReference type="SUPFAM" id="SSF56731">
    <property type="entry name" value="DNA primase core"/>
    <property type="match status" value="1"/>
</dbReference>
<dbReference type="InterPro" id="IPR006171">
    <property type="entry name" value="TOPRIM_dom"/>
</dbReference>
<evidence type="ECO:0000256" key="3">
    <source>
        <dbReference type="ARBA" id="ARBA00022679"/>
    </source>
</evidence>
<evidence type="ECO:0000256" key="10">
    <source>
        <dbReference type="ARBA" id="ARBA00023125"/>
    </source>
</evidence>
<sequence>MFTKEELDEIKKAINIVDFIGRYVNLQKAGSSYRGLCPFHNDNDPSFYVHPQRGFYHCFGCGEKGDLISFYQKIESISFSEAIRRLADLAGVQIKIDNGESEYDRYTSVLTRLSGLYSCELFESRNSSILEYLVNERKISESTIREFQLGYSPNNGTFGTFLASKLSVDEKTMIDMGIAYRRGGSLKDRFEGRLIVPISNESGRIVGFGGRLTSGGQGSKYINSPETRYFQKNRLLFNLSRARGVIKELDYAVIVEGYFDVMALYQAGVVNVVGLLGTALTEGHLRILGNYTKNLLFFLDSDSAGQSASLRSIDIAEKMDFSTAVAMVKGAKDPAELFALKGSQGISDALSMSIPGSIFRVEFYSRKLDLSLSQAKKHLIEYLKPYIEAFGSSGNFSAREMTLRALSEKTGFSEDELVRFTRKESRELDQLDQKTPINLRNKDILRVYLQYPILRSRAARQLELLEQRKEFRELLRGMKKGLELEELLDLVDVELGRELIELASSCIDESTALKILDSTGEYTNKRLVEEQIAEIDRRLSTLEDEEAKAALLIRRIELRRLLVKRKRGGD</sequence>
<comment type="similarity">
    <text evidence="12 13">Belongs to the DnaG primase family.</text>
</comment>
<evidence type="ECO:0000256" key="4">
    <source>
        <dbReference type="ARBA" id="ARBA00022695"/>
    </source>
</evidence>
<dbReference type="SMART" id="SM00400">
    <property type="entry name" value="ZnF_CHCC"/>
    <property type="match status" value="1"/>
</dbReference>
<keyword evidence="17" id="KW-1185">Reference proteome</keyword>
<keyword evidence="4 12" id="KW-0548">Nucleotidyltransferase</keyword>
<protein>
    <recommendedName>
        <fullName evidence="12 13">DNA primase</fullName>
        <ecNumber evidence="12">2.7.7.101</ecNumber>
    </recommendedName>
</protein>
<evidence type="ECO:0000256" key="2">
    <source>
        <dbReference type="ARBA" id="ARBA00022515"/>
    </source>
</evidence>